<dbReference type="AlphaFoldDB" id="A0A7W6EQY4"/>
<feature type="transmembrane region" description="Helical" evidence="1">
    <location>
        <begin position="297"/>
        <end position="315"/>
    </location>
</feature>
<keyword evidence="3" id="KW-1185">Reference proteome</keyword>
<reference evidence="2 3" key="1">
    <citation type="submission" date="2020-08" db="EMBL/GenBank/DDBJ databases">
        <title>Genomic Encyclopedia of Type Strains, Phase IV (KMG-IV): sequencing the most valuable type-strain genomes for metagenomic binning, comparative biology and taxonomic classification.</title>
        <authorList>
            <person name="Goeker M."/>
        </authorList>
    </citation>
    <scope>NUCLEOTIDE SEQUENCE [LARGE SCALE GENOMIC DNA]</scope>
    <source>
        <strain evidence="2 3">DSM 17976</strain>
    </source>
</reference>
<evidence type="ECO:0000256" key="1">
    <source>
        <dbReference type="SAM" id="Phobius"/>
    </source>
</evidence>
<feature type="transmembrane region" description="Helical" evidence="1">
    <location>
        <begin position="379"/>
        <end position="399"/>
    </location>
</feature>
<evidence type="ECO:0008006" key="4">
    <source>
        <dbReference type="Google" id="ProtNLM"/>
    </source>
</evidence>
<keyword evidence="1" id="KW-0472">Membrane</keyword>
<comment type="caution">
    <text evidence="2">The sequence shown here is derived from an EMBL/GenBank/DDBJ whole genome shotgun (WGS) entry which is preliminary data.</text>
</comment>
<keyword evidence="1" id="KW-0812">Transmembrane</keyword>
<name>A0A7W6EQY4_9BACT</name>
<keyword evidence="1" id="KW-1133">Transmembrane helix</keyword>
<organism evidence="2 3">
    <name type="scientific">Runella defluvii</name>
    <dbReference type="NCBI Taxonomy" id="370973"/>
    <lineage>
        <taxon>Bacteria</taxon>
        <taxon>Pseudomonadati</taxon>
        <taxon>Bacteroidota</taxon>
        <taxon>Cytophagia</taxon>
        <taxon>Cytophagales</taxon>
        <taxon>Spirosomataceae</taxon>
        <taxon>Runella</taxon>
    </lineage>
</organism>
<sequence>MVLFNKILASRWLLGVLLIAFTISGFWVALVLGEDPGFGLSVWNDMVNGGPLNQLAIPSPTDIVQNKELFLTWWSPGQYAVPGVMSQLLGISTGTASIWVTLLFSIAGLVGWYFVYRELGFDELVIGLCLFLMATSRLFTINFLNYTGGELLLFGSQSWTIWYYLKYRSAPLKLFIGLLLLSLVSFFLKSAYTIGFAALGGCAGLAFVSDLAKTRKLRTPSLVTVLVVGLCIVCYLGITQFGFVALGTSPITSTSQPFKMVWASFETLTYPLTHWFSIAEIYPQLLQRTSFPLWGHGLYYVLLLVGFVAMIRIALETRYVAARAVFVGFYVVYCGVFLLLYNKGADISIEYRHTKVVAYLFLPLLVAALQQPIATSYRVGILGLLLILNTGYGLSTFVLKKIEITRESATGTSGFALRHASDEDLAFIHSVDKPANILYFTSGSMNVDAIHARKLVGSIDYKFARGCGFIFDKYEGKAGNIYAFVHEAYEQLPTNPSLQAQFPGYTFRLVKQTKRFKIYEGL</sequence>
<feature type="transmembrane region" description="Helical" evidence="1">
    <location>
        <begin position="12"/>
        <end position="33"/>
    </location>
</feature>
<feature type="transmembrane region" description="Helical" evidence="1">
    <location>
        <begin position="353"/>
        <end position="373"/>
    </location>
</feature>
<feature type="transmembrane region" description="Helical" evidence="1">
    <location>
        <begin position="123"/>
        <end position="140"/>
    </location>
</feature>
<feature type="transmembrane region" description="Helical" evidence="1">
    <location>
        <begin position="224"/>
        <end position="248"/>
    </location>
</feature>
<evidence type="ECO:0000313" key="3">
    <source>
        <dbReference type="Proteomes" id="UP000541352"/>
    </source>
</evidence>
<accession>A0A7W6EQY4</accession>
<feature type="transmembrane region" description="Helical" evidence="1">
    <location>
        <begin position="172"/>
        <end position="188"/>
    </location>
</feature>
<feature type="transmembrane region" description="Helical" evidence="1">
    <location>
        <begin position="268"/>
        <end position="285"/>
    </location>
</feature>
<dbReference type="EMBL" id="JACIBY010000005">
    <property type="protein sequence ID" value="MBB3838978.1"/>
    <property type="molecule type" value="Genomic_DNA"/>
</dbReference>
<gene>
    <name evidence="2" type="ORF">FHS57_002984</name>
</gene>
<feature type="transmembrane region" description="Helical" evidence="1">
    <location>
        <begin position="96"/>
        <end position="116"/>
    </location>
</feature>
<protein>
    <recommendedName>
        <fullName evidence="4">Glycosyltransferase RgtA/B/C/D-like domain-containing protein</fullName>
    </recommendedName>
</protein>
<proteinExistence type="predicted"/>
<feature type="transmembrane region" description="Helical" evidence="1">
    <location>
        <begin position="321"/>
        <end position="341"/>
    </location>
</feature>
<evidence type="ECO:0000313" key="2">
    <source>
        <dbReference type="EMBL" id="MBB3838978.1"/>
    </source>
</evidence>
<dbReference type="Proteomes" id="UP000541352">
    <property type="component" value="Unassembled WGS sequence"/>
</dbReference>
<dbReference type="RefSeq" id="WP_183974831.1">
    <property type="nucleotide sequence ID" value="NZ_JACIBY010000005.1"/>
</dbReference>